<dbReference type="InterPro" id="IPR004564">
    <property type="entry name" value="OM_lipoprot_carrier_LolA-like"/>
</dbReference>
<sequence>MKVPCLSLNRILVVSGILYFVLLLFPAFSQSAHQVARAQVIANHFAAIKTMTGDFVQFSPKGKKTKGTFYLERPGKVRFTYQGVPLQIMADGQSVGIQNRALNTWDLYQLSQTPMKLLLGDTIDISSENLLAFRQDSRAIEIILRDKSLGKGQIKMIFDANTYALLQWTIVDQQNLETTVQVMNVRTGVRFAEDMFTIPYQNIAMSRHRN</sequence>
<dbReference type="EMBL" id="AMQK01000003">
    <property type="protein sequence ID" value="EKS45990.1"/>
    <property type="molecule type" value="Genomic_DNA"/>
</dbReference>
<dbReference type="SUPFAM" id="SSF89392">
    <property type="entry name" value="Prokaryotic lipoproteins and lipoprotein localization factors"/>
    <property type="match status" value="1"/>
</dbReference>
<dbReference type="GeneID" id="4683904"/>
<dbReference type="InterPro" id="IPR029046">
    <property type="entry name" value="LolA/LolB/LppX"/>
</dbReference>
<dbReference type="PANTHER" id="PTHR35869">
    <property type="entry name" value="OUTER-MEMBRANE LIPOPROTEIN CARRIER PROTEIN"/>
    <property type="match status" value="1"/>
</dbReference>
<protein>
    <submittedName>
        <fullName evidence="2">LolA family protein</fullName>
    </submittedName>
</protein>
<proteinExistence type="predicted"/>
<dbReference type="Gene3D" id="2.50.20.10">
    <property type="entry name" value="Lipoprotein localisation LolA/LolB/LppX"/>
    <property type="match status" value="1"/>
</dbReference>
<dbReference type="PANTHER" id="PTHR35869:SF1">
    <property type="entry name" value="OUTER-MEMBRANE LIPOPROTEIN CARRIER PROTEIN"/>
    <property type="match status" value="1"/>
</dbReference>
<gene>
    <name evidence="2" type="ORF">BbINS_00460</name>
</gene>
<keyword evidence="3" id="KW-1185">Reference proteome</keyword>
<dbReference type="Pfam" id="PF03548">
    <property type="entry name" value="LolA"/>
    <property type="match status" value="1"/>
</dbReference>
<evidence type="ECO:0000313" key="3">
    <source>
        <dbReference type="Proteomes" id="UP000009359"/>
    </source>
</evidence>
<name>A0ABP2SP70_BARBA</name>
<keyword evidence="1" id="KW-0732">Signal</keyword>
<comment type="caution">
    <text evidence="2">The sequence shown here is derived from an EMBL/GenBank/DDBJ whole genome shotgun (WGS) entry which is preliminary data.</text>
</comment>
<dbReference type="Proteomes" id="UP000009359">
    <property type="component" value="Unassembled WGS sequence"/>
</dbReference>
<reference evidence="2 3" key="1">
    <citation type="journal article" date="2013" name="Genome Announc.">
        <title>Whole Genome Sequencing and Comparative Analysis of Bartonella bacilliformis Strain INS, the Causative Agent of Carrion's Disease.</title>
        <authorList>
            <person name="Tarazona D."/>
            <person name="Padilla C."/>
            <person name="Caceres O."/>
            <person name="Montenegro J.D."/>
            <person name="Bailon H."/>
            <person name="Ventura G."/>
            <person name="Mendoza G."/>
            <person name="Anaya E."/>
            <person name="Guio H."/>
        </authorList>
    </citation>
    <scope>NUCLEOTIDE SEQUENCE [LARGE SCALE GENOMIC DNA]</scope>
    <source>
        <strain evidence="2 3">INS</strain>
    </source>
</reference>
<dbReference type="CDD" id="cd16325">
    <property type="entry name" value="LolA"/>
    <property type="match status" value="1"/>
</dbReference>
<evidence type="ECO:0000313" key="2">
    <source>
        <dbReference type="EMBL" id="EKS45990.1"/>
    </source>
</evidence>
<dbReference type="RefSeq" id="WP_005765847.1">
    <property type="nucleotide sequence ID" value="NZ_AMQK01000003.1"/>
</dbReference>
<accession>A0ABP2SP70</accession>
<organism evidence="2 3">
    <name type="scientific">Bartonella bacilliformis INS</name>
    <dbReference type="NCBI Taxonomy" id="1206782"/>
    <lineage>
        <taxon>Bacteria</taxon>
        <taxon>Pseudomonadati</taxon>
        <taxon>Pseudomonadota</taxon>
        <taxon>Alphaproteobacteria</taxon>
        <taxon>Hyphomicrobiales</taxon>
        <taxon>Bartonellaceae</taxon>
        <taxon>Bartonella</taxon>
    </lineage>
</organism>
<evidence type="ECO:0000256" key="1">
    <source>
        <dbReference type="ARBA" id="ARBA00022729"/>
    </source>
</evidence>